<keyword evidence="5" id="KW-0732">Signal</keyword>
<keyword evidence="8" id="KW-1185">Reference proteome</keyword>
<evidence type="ECO:0000256" key="1">
    <source>
        <dbReference type="ARBA" id="ARBA00004196"/>
    </source>
</evidence>
<name>A0A6N6MEH2_9FLAO</name>
<dbReference type="Proteomes" id="UP000441333">
    <property type="component" value="Unassembled WGS sequence"/>
</dbReference>
<dbReference type="InterPro" id="IPR036249">
    <property type="entry name" value="Thioredoxin-like_sf"/>
</dbReference>
<reference evidence="7 8" key="1">
    <citation type="submission" date="2019-09" db="EMBL/GenBank/DDBJ databases">
        <authorList>
            <person name="Cao W.R."/>
        </authorList>
    </citation>
    <scope>NUCLEOTIDE SEQUENCE [LARGE SCALE GENOMIC DNA]</scope>
    <source>
        <strain evidence="7 8">B1N29</strain>
    </source>
</reference>
<evidence type="ECO:0000256" key="5">
    <source>
        <dbReference type="SAM" id="SignalP"/>
    </source>
</evidence>
<evidence type="ECO:0000313" key="8">
    <source>
        <dbReference type="Proteomes" id="UP000441333"/>
    </source>
</evidence>
<dbReference type="CDD" id="cd02966">
    <property type="entry name" value="TlpA_like_family"/>
    <property type="match status" value="1"/>
</dbReference>
<feature type="signal peptide" evidence="5">
    <location>
        <begin position="1"/>
        <end position="21"/>
    </location>
</feature>
<evidence type="ECO:0000256" key="2">
    <source>
        <dbReference type="ARBA" id="ARBA00022748"/>
    </source>
</evidence>
<dbReference type="InterPro" id="IPR050553">
    <property type="entry name" value="Thioredoxin_ResA/DsbE_sf"/>
</dbReference>
<dbReference type="PANTHER" id="PTHR42852">
    <property type="entry name" value="THIOL:DISULFIDE INTERCHANGE PROTEIN DSBE"/>
    <property type="match status" value="1"/>
</dbReference>
<dbReference type="Gene3D" id="3.40.30.10">
    <property type="entry name" value="Glutaredoxin"/>
    <property type="match status" value="1"/>
</dbReference>
<dbReference type="GO" id="GO:0030313">
    <property type="term" value="C:cell envelope"/>
    <property type="evidence" value="ECO:0007669"/>
    <property type="project" value="UniProtKB-SubCell"/>
</dbReference>
<keyword evidence="2" id="KW-0201">Cytochrome c-type biogenesis</keyword>
<comment type="subcellular location">
    <subcellularLocation>
        <location evidence="1">Cell envelope</location>
    </subcellularLocation>
</comment>
<dbReference type="RefSeq" id="WP_150938960.1">
    <property type="nucleotide sequence ID" value="NZ_WAAT01000044.1"/>
</dbReference>
<organism evidence="7 8">
    <name type="scientific">Pseudotamlana haliotis</name>
    <dbReference type="NCBI Taxonomy" id="2614804"/>
    <lineage>
        <taxon>Bacteria</taxon>
        <taxon>Pseudomonadati</taxon>
        <taxon>Bacteroidota</taxon>
        <taxon>Flavobacteriia</taxon>
        <taxon>Flavobacteriales</taxon>
        <taxon>Flavobacteriaceae</taxon>
        <taxon>Pseudotamlana</taxon>
    </lineage>
</organism>
<dbReference type="GO" id="GO:0016491">
    <property type="term" value="F:oxidoreductase activity"/>
    <property type="evidence" value="ECO:0007669"/>
    <property type="project" value="InterPro"/>
</dbReference>
<evidence type="ECO:0000313" key="7">
    <source>
        <dbReference type="EMBL" id="KAB1067718.1"/>
    </source>
</evidence>
<accession>A0A6N6MEH2</accession>
<keyword evidence="4" id="KW-0676">Redox-active center</keyword>
<dbReference type="InterPro" id="IPR013766">
    <property type="entry name" value="Thioredoxin_domain"/>
</dbReference>
<proteinExistence type="predicted"/>
<feature type="domain" description="Thioredoxin" evidence="6">
    <location>
        <begin position="326"/>
        <end position="470"/>
    </location>
</feature>
<dbReference type="InterPro" id="IPR000866">
    <property type="entry name" value="AhpC/TSA"/>
</dbReference>
<dbReference type="EMBL" id="WAAT01000044">
    <property type="protein sequence ID" value="KAB1067718.1"/>
    <property type="molecule type" value="Genomic_DNA"/>
</dbReference>
<protein>
    <submittedName>
        <fullName evidence="7">TlpA family protein disulfide reductase</fullName>
    </submittedName>
</protein>
<feature type="chain" id="PRO_5027019195" evidence="5">
    <location>
        <begin position="22"/>
        <end position="470"/>
    </location>
</feature>
<evidence type="ECO:0000256" key="4">
    <source>
        <dbReference type="ARBA" id="ARBA00023284"/>
    </source>
</evidence>
<evidence type="ECO:0000259" key="6">
    <source>
        <dbReference type="PROSITE" id="PS51352"/>
    </source>
</evidence>
<dbReference type="SUPFAM" id="SSF52833">
    <property type="entry name" value="Thioredoxin-like"/>
    <property type="match status" value="1"/>
</dbReference>
<keyword evidence="3" id="KW-1015">Disulfide bond</keyword>
<dbReference type="GO" id="GO:0017004">
    <property type="term" value="P:cytochrome complex assembly"/>
    <property type="evidence" value="ECO:0007669"/>
    <property type="project" value="UniProtKB-KW"/>
</dbReference>
<sequence>MKKAIYLLFLMLYLSSCIDQKQNSNNNNTALENQNNEAILFTGTILNAPSQKFMLVNKAGESIPIQLDENGSFTETITTGSSHYIFYNSRHRLDFYFVQGEEYHLKTDMKSFKKSVNLTGTDLDASNYLMTKGVQFRKIRGSNADLYALNENEFKAKVSDINKSYNNYLESFLGIPHEFIAEERRELEYLRLLMLTKYQTLHRNSTKQPDFKVSENFLSELEKVDYLDEKAYKTGGSYDNLVAEHFKLKSQDFIKNSGGNVYFDKLKFYGAIPNEYIKNRLLGPIGLQDIAKVENKKEYYDAFVLVSSSSKNNEKVNEKFVFLGQLERGQPSPEFTNYLNHKGEPTSLSDFKGKYVYIDVWATWCAPCKAEIPSLKKVEKQYHGKNIEFVSISVDVEKKHDTWKKMVVSEQLTGLQLIADKNWDSDFIKGYRIRGIPRFILIDPDGNIVDADAPRPSNPQLISLFDELKI</sequence>
<dbReference type="AlphaFoldDB" id="A0A6N6MEH2"/>
<gene>
    <name evidence="7" type="ORF">F6U93_08925</name>
</gene>
<evidence type="ECO:0000256" key="3">
    <source>
        <dbReference type="ARBA" id="ARBA00023157"/>
    </source>
</evidence>
<dbReference type="PANTHER" id="PTHR42852:SF6">
    <property type="entry name" value="THIOL:DISULFIDE INTERCHANGE PROTEIN DSBE"/>
    <property type="match status" value="1"/>
</dbReference>
<dbReference type="Pfam" id="PF00578">
    <property type="entry name" value="AhpC-TSA"/>
    <property type="match status" value="1"/>
</dbReference>
<comment type="caution">
    <text evidence="7">The sequence shown here is derived from an EMBL/GenBank/DDBJ whole genome shotgun (WGS) entry which is preliminary data.</text>
</comment>
<dbReference type="PROSITE" id="PS51352">
    <property type="entry name" value="THIOREDOXIN_2"/>
    <property type="match status" value="1"/>
</dbReference>
<dbReference type="GO" id="GO:0016209">
    <property type="term" value="F:antioxidant activity"/>
    <property type="evidence" value="ECO:0007669"/>
    <property type="project" value="InterPro"/>
</dbReference>